<proteinExistence type="predicted"/>
<protein>
    <submittedName>
        <fullName evidence="2">Uncharacterized protein</fullName>
    </submittedName>
</protein>
<evidence type="ECO:0000313" key="2">
    <source>
        <dbReference type="EMBL" id="DAE03986.1"/>
    </source>
</evidence>
<sequence>MKEQIQKDKRVNSRFLTALLVAEAALRPIANDWAHLDEGKLNDIIRCLHTINDLQGQSRAYEDYLNKQLQTADAVREGGRGDSPRQEQPSPCQSPEAGEITAAL</sequence>
<reference evidence="2" key="1">
    <citation type="journal article" date="2021" name="Proc. Natl. Acad. Sci. U.S.A.">
        <title>A Catalog of Tens of Thousands of Viruses from Human Metagenomes Reveals Hidden Associations with Chronic Diseases.</title>
        <authorList>
            <person name="Tisza M.J."/>
            <person name="Buck C.B."/>
        </authorList>
    </citation>
    <scope>NUCLEOTIDE SEQUENCE</scope>
    <source>
        <strain evidence="2">CtCeQ13</strain>
    </source>
</reference>
<dbReference type="EMBL" id="BK015381">
    <property type="protein sequence ID" value="DAE03986.1"/>
    <property type="molecule type" value="Genomic_DNA"/>
</dbReference>
<feature type="region of interest" description="Disordered" evidence="1">
    <location>
        <begin position="72"/>
        <end position="104"/>
    </location>
</feature>
<name>A0A8S5PAI6_9CAUD</name>
<accession>A0A8S5PAI6</accession>
<evidence type="ECO:0000256" key="1">
    <source>
        <dbReference type="SAM" id="MobiDB-lite"/>
    </source>
</evidence>
<organism evidence="2">
    <name type="scientific">Siphoviridae sp. ctCeQ13</name>
    <dbReference type="NCBI Taxonomy" id="2825380"/>
    <lineage>
        <taxon>Viruses</taxon>
        <taxon>Duplodnaviria</taxon>
        <taxon>Heunggongvirae</taxon>
        <taxon>Uroviricota</taxon>
        <taxon>Caudoviricetes</taxon>
    </lineage>
</organism>
<feature type="compositionally biased region" description="Basic and acidic residues" evidence="1">
    <location>
        <begin position="74"/>
        <end position="85"/>
    </location>
</feature>